<evidence type="ECO:0000256" key="2">
    <source>
        <dbReference type="ARBA" id="ARBA00023002"/>
    </source>
</evidence>
<keyword evidence="2" id="KW-0560">Oxidoreductase</keyword>
<sequence length="219" mass="23604">MGGSSPAHPVNCDVDFDTSNCAGKTAIVAGGANGLGEAYVRALASAGSLVCIADVDAEMGEKLASELPNKIHFVVANAGIAPPDDVFSFDGKNAEPTEPNLKTIDVNLCGVLYMVKLSLYYFVKQNGTKLHPGQEDTCLVLIGSGAAYFDVPRSIQYPATKWGMLPYCGSRVNMIAPCDRSINRRCLFISARKWAPRGYMDLDLDDYPEKTLLDEIQTD</sequence>
<dbReference type="Gene3D" id="3.40.50.720">
    <property type="entry name" value="NAD(P)-binding Rossmann-like Domain"/>
    <property type="match status" value="2"/>
</dbReference>
<comment type="similarity">
    <text evidence="1">Belongs to the short-chain dehydrogenases/reductases (SDR) family.</text>
</comment>
<dbReference type="InterPro" id="IPR002347">
    <property type="entry name" value="SDR_fam"/>
</dbReference>
<dbReference type="PANTHER" id="PTHR43180:SF31">
    <property type="entry name" value="CHAIN DEHYDROGENASE_REDUCTASE, PUTATIVE (AFU_ORTHOLOGUE AFUA_2G16570)-RELATED"/>
    <property type="match status" value="1"/>
</dbReference>
<dbReference type="EMBL" id="ML986788">
    <property type="protein sequence ID" value="KAF2258069.1"/>
    <property type="molecule type" value="Genomic_DNA"/>
</dbReference>
<dbReference type="Pfam" id="PF00106">
    <property type="entry name" value="adh_short"/>
    <property type="match status" value="1"/>
</dbReference>
<accession>A0A9P4JVT5</accession>
<dbReference type="PANTHER" id="PTHR43180">
    <property type="entry name" value="3-OXOACYL-(ACYL-CARRIER-PROTEIN) REDUCTASE (AFU_ORTHOLOGUE AFUA_6G11210)"/>
    <property type="match status" value="1"/>
</dbReference>
<dbReference type="SUPFAM" id="SSF51735">
    <property type="entry name" value="NAD(P)-binding Rossmann-fold domains"/>
    <property type="match status" value="1"/>
</dbReference>
<name>A0A9P4JVT5_9PLEO</name>
<organism evidence="3 4">
    <name type="scientific">Lojkania enalia</name>
    <dbReference type="NCBI Taxonomy" id="147567"/>
    <lineage>
        <taxon>Eukaryota</taxon>
        <taxon>Fungi</taxon>
        <taxon>Dikarya</taxon>
        <taxon>Ascomycota</taxon>
        <taxon>Pezizomycotina</taxon>
        <taxon>Dothideomycetes</taxon>
        <taxon>Pleosporomycetidae</taxon>
        <taxon>Pleosporales</taxon>
        <taxon>Pleosporales incertae sedis</taxon>
        <taxon>Lojkania</taxon>
    </lineage>
</organism>
<evidence type="ECO:0000313" key="4">
    <source>
        <dbReference type="Proteomes" id="UP000800093"/>
    </source>
</evidence>
<proteinExistence type="inferred from homology"/>
<dbReference type="PRINTS" id="PR00081">
    <property type="entry name" value="GDHRDH"/>
</dbReference>
<comment type="caution">
    <text evidence="3">The sequence shown here is derived from an EMBL/GenBank/DDBJ whole genome shotgun (WGS) entry which is preliminary data.</text>
</comment>
<dbReference type="Proteomes" id="UP000800093">
    <property type="component" value="Unassembled WGS sequence"/>
</dbReference>
<keyword evidence="4" id="KW-1185">Reference proteome</keyword>
<evidence type="ECO:0000313" key="3">
    <source>
        <dbReference type="EMBL" id="KAF2258069.1"/>
    </source>
</evidence>
<evidence type="ECO:0000256" key="1">
    <source>
        <dbReference type="ARBA" id="ARBA00006484"/>
    </source>
</evidence>
<dbReference type="GO" id="GO:0016491">
    <property type="term" value="F:oxidoreductase activity"/>
    <property type="evidence" value="ECO:0007669"/>
    <property type="project" value="UniProtKB-KW"/>
</dbReference>
<dbReference type="InterPro" id="IPR036291">
    <property type="entry name" value="NAD(P)-bd_dom_sf"/>
</dbReference>
<dbReference type="AlphaFoldDB" id="A0A9P4JVT5"/>
<reference evidence="4" key="1">
    <citation type="journal article" date="2020" name="Stud. Mycol.">
        <title>101 Dothideomycetes genomes: A test case for predicting lifestyles and emergence of pathogens.</title>
        <authorList>
            <person name="Haridas S."/>
            <person name="Albert R."/>
            <person name="Binder M."/>
            <person name="Bloem J."/>
            <person name="LaButti K."/>
            <person name="Salamov A."/>
            <person name="Andreopoulos B."/>
            <person name="Baker S."/>
            <person name="Barry K."/>
            <person name="Bills G."/>
            <person name="Bluhm B."/>
            <person name="Cannon C."/>
            <person name="Castanera R."/>
            <person name="Culley D."/>
            <person name="Daum C."/>
            <person name="Ezra D."/>
            <person name="Gonzalez J."/>
            <person name="Henrissat B."/>
            <person name="Kuo A."/>
            <person name="Liang C."/>
            <person name="Lipzen A."/>
            <person name="Lutzoni F."/>
            <person name="Magnuson J."/>
            <person name="Mondo S."/>
            <person name="Nolan M."/>
            <person name="Ohm R."/>
            <person name="Pangilinan J."/>
            <person name="Park H.-J."/>
            <person name="Ramirez L."/>
            <person name="Alfaro M."/>
            <person name="Sun H."/>
            <person name="Tritt A."/>
            <person name="Yoshinaga Y."/>
            <person name="Zwiers L.-H."/>
            <person name="Turgeon B."/>
            <person name="Goodwin S."/>
            <person name="Spatafora J."/>
            <person name="Crous P."/>
            <person name="Grigoriev I."/>
        </authorList>
    </citation>
    <scope>NUCLEOTIDE SEQUENCE [LARGE SCALE GENOMIC DNA]</scope>
    <source>
        <strain evidence="4">CBS 304.66</strain>
    </source>
</reference>
<gene>
    <name evidence="3" type="ORF">CC78DRAFT_556722</name>
</gene>
<protein>
    <submittedName>
        <fullName evidence="3">NAD(P)-binding protein</fullName>
    </submittedName>
</protein>
<dbReference type="OrthoDB" id="5371740at2759"/>